<dbReference type="SUPFAM" id="SSF52540">
    <property type="entry name" value="P-loop containing nucleoside triphosphate hydrolases"/>
    <property type="match status" value="1"/>
</dbReference>
<keyword evidence="12" id="KW-1185">Reference proteome</keyword>
<keyword evidence="1 9" id="KW-0547">Nucleotide-binding</keyword>
<evidence type="ECO:0000256" key="1">
    <source>
        <dbReference type="ARBA" id="ARBA00022741"/>
    </source>
</evidence>
<dbReference type="PROSITE" id="PS51198">
    <property type="entry name" value="UVRD_HELICASE_ATP_BIND"/>
    <property type="match status" value="1"/>
</dbReference>
<dbReference type="PANTHER" id="PTHR11070:SF63">
    <property type="entry name" value="DNA HELICASE IV"/>
    <property type="match status" value="1"/>
</dbReference>
<evidence type="ECO:0000313" key="12">
    <source>
        <dbReference type="Proteomes" id="UP001223712"/>
    </source>
</evidence>
<evidence type="ECO:0000256" key="5">
    <source>
        <dbReference type="ARBA" id="ARBA00023235"/>
    </source>
</evidence>
<organism evidence="11 12">
    <name type="scientific">Vibrio artabrorum</name>
    <dbReference type="NCBI Taxonomy" id="446374"/>
    <lineage>
        <taxon>Bacteria</taxon>
        <taxon>Pseudomonadati</taxon>
        <taxon>Pseudomonadota</taxon>
        <taxon>Gammaproteobacteria</taxon>
        <taxon>Vibrionales</taxon>
        <taxon>Vibrionaceae</taxon>
        <taxon>Vibrio</taxon>
    </lineage>
</organism>
<evidence type="ECO:0000259" key="10">
    <source>
        <dbReference type="PROSITE" id="PS51198"/>
    </source>
</evidence>
<evidence type="ECO:0000256" key="8">
    <source>
        <dbReference type="ARBA" id="ARBA00048988"/>
    </source>
</evidence>
<reference evidence="12" key="1">
    <citation type="journal article" date="2019" name="Int. J. Syst. Evol. Microbiol.">
        <title>The Global Catalogue of Microorganisms (GCM) 10K type strain sequencing project: providing services to taxonomists for standard genome sequencing and annotation.</title>
        <authorList>
            <consortium name="The Broad Institute Genomics Platform"/>
            <consortium name="The Broad Institute Genome Sequencing Center for Infectious Disease"/>
            <person name="Wu L."/>
            <person name="Ma J."/>
        </authorList>
    </citation>
    <scope>NUCLEOTIDE SEQUENCE [LARGE SCALE GENOMIC DNA]</scope>
    <source>
        <strain evidence="12">CECT 7226</strain>
    </source>
</reference>
<keyword evidence="4 9" id="KW-0067">ATP-binding</keyword>
<proteinExistence type="predicted"/>
<protein>
    <recommendedName>
        <fullName evidence="7">DNA 3'-5' helicase</fullName>
        <ecNumber evidence="7">5.6.2.4</ecNumber>
    </recommendedName>
</protein>
<sequence length="963" mass="110515">MTKLLLKTNFLAHLLGKRQQVNVNEDGITIFKDNIKTLYKWDTIVAPPVAKLGFSGGVLSFETNNAGLSVPMLSYLFTHRHKHTFFPFWANSNAQKLIPFLDQVENASAASFIRTSETRSFQTIANKEAKRWKGWRSALGLSELAQQVAHTLDVICAWKPSDIENIRDAYVKNQLTEYGMFFDNVESNPLTEKQRIACITDNDNNLLLAGAGTGKTSVMVGRTGYLINSDQATANDILLLAYGRIAAKEMDERIKDKLGFDDVGASTFHSLGMKIIAEVEGSKPNLSPFEDDIKAKSKWMNDNLEQLMLDDGYRESLLEYFSSYYFVDKNPFEFQSEGEYLQYLTDNDIRSLKGDQVKSYGEVVIANWLFRKGINYEYEASYRFDVSTDQYRQYHPDFYLPDHDIYIEYYGTDEHGNTAPWIDKVRYQESIEWKRQTHKQYQTGYVEVFYHQHKVGKLLQVLENKLLEREVEFNPIPPQDLLNNLRQLGQVTELAKLFSALVDMYKAACLDDVAIENVIRNSIDPKQTEKALELLYPLYNRYELFLREKQWIDFNDMISKALMYVQTGQFVSSWKYILVDEFQDISEPRARLVKALRDSLPGTSLFCVGDDWQAIYRFSGADVKLTTNFVEYFGATSETKLDLTFRFNSAIGDVATQFVTRNPVQIKKDIQSLIKVNKPAVSILRQGRNEQSVSPLEKALNAVLACVHTSGKPAQNKVYLLARFWHQMPDYQQLQEINRQYPSLQINCQSFHASKGKEADYVIIMGLITGKNGFPSQKVTPPLVDALLPKGDDYEFAEERRLFYVALTRAKHRAYLLADMTDVSDFVVELIKNKYYVDTDEFDASFVQKLFEQISCSSCKTGILKERVSRYGKFLSCSFYPRCKHKETPCSQCGSPMSSTTKPGFQECINEECGDIRPLCKRCGSEMKLRNGKYGQFWSCSTYRKNADKNCGYTQKLEQLNIN</sequence>
<dbReference type="RefSeq" id="WP_261837388.1">
    <property type="nucleotide sequence ID" value="NZ_AP025458.1"/>
</dbReference>
<dbReference type="InterPro" id="IPR014017">
    <property type="entry name" value="DNA_helicase_UvrD-like_C"/>
</dbReference>
<evidence type="ECO:0000313" key="11">
    <source>
        <dbReference type="EMBL" id="MDN3701629.1"/>
    </source>
</evidence>
<dbReference type="Gene3D" id="3.30.65.10">
    <property type="entry name" value="Bacterial Topoisomerase I, domain 1"/>
    <property type="match status" value="2"/>
</dbReference>
<dbReference type="Pfam" id="PF13361">
    <property type="entry name" value="UvrD_C"/>
    <property type="match status" value="1"/>
</dbReference>
<evidence type="ECO:0000256" key="9">
    <source>
        <dbReference type="PROSITE-ProRule" id="PRU00560"/>
    </source>
</evidence>
<accession>A0ABT8CJQ6</accession>
<keyword evidence="3 9" id="KW-0347">Helicase</keyword>
<feature type="binding site" evidence="9">
    <location>
        <begin position="209"/>
        <end position="216"/>
    </location>
    <ligand>
        <name>ATP</name>
        <dbReference type="ChEBI" id="CHEBI:30616"/>
    </ligand>
</feature>
<dbReference type="Proteomes" id="UP001223712">
    <property type="component" value="Unassembled WGS sequence"/>
</dbReference>
<evidence type="ECO:0000256" key="2">
    <source>
        <dbReference type="ARBA" id="ARBA00022801"/>
    </source>
</evidence>
<comment type="caution">
    <text evidence="11">The sequence shown here is derived from an EMBL/GenBank/DDBJ whole genome shotgun (WGS) entry which is preliminary data.</text>
</comment>
<dbReference type="Gene3D" id="3.40.91.30">
    <property type="match status" value="1"/>
</dbReference>
<dbReference type="Gene3D" id="3.40.50.300">
    <property type="entry name" value="P-loop containing nucleotide triphosphate hydrolases"/>
    <property type="match status" value="3"/>
</dbReference>
<keyword evidence="5" id="KW-0413">Isomerase</keyword>
<dbReference type="InterPro" id="IPR013498">
    <property type="entry name" value="Topo_IA_Znf"/>
</dbReference>
<dbReference type="PANTHER" id="PTHR11070">
    <property type="entry name" value="UVRD / RECB / PCRA DNA HELICASE FAMILY MEMBER"/>
    <property type="match status" value="1"/>
</dbReference>
<comment type="catalytic activity">
    <reaction evidence="8">
        <text>ATP + H2O = ADP + phosphate + H(+)</text>
        <dbReference type="Rhea" id="RHEA:13065"/>
        <dbReference type="ChEBI" id="CHEBI:15377"/>
        <dbReference type="ChEBI" id="CHEBI:15378"/>
        <dbReference type="ChEBI" id="CHEBI:30616"/>
        <dbReference type="ChEBI" id="CHEBI:43474"/>
        <dbReference type="ChEBI" id="CHEBI:456216"/>
        <dbReference type="EC" id="5.6.2.4"/>
    </reaction>
</comment>
<evidence type="ECO:0000256" key="4">
    <source>
        <dbReference type="ARBA" id="ARBA00022840"/>
    </source>
</evidence>
<dbReference type="EC" id="5.6.2.4" evidence="7"/>
<dbReference type="Pfam" id="PF01396">
    <property type="entry name" value="Zn_ribbon_Top1"/>
    <property type="match status" value="2"/>
</dbReference>
<dbReference type="InterPro" id="IPR000212">
    <property type="entry name" value="DNA_helicase_UvrD/REP"/>
</dbReference>
<dbReference type="SUPFAM" id="SSF57783">
    <property type="entry name" value="Zinc beta-ribbon"/>
    <property type="match status" value="1"/>
</dbReference>
<dbReference type="InterPro" id="IPR027417">
    <property type="entry name" value="P-loop_NTPase"/>
</dbReference>
<dbReference type="EMBL" id="JAUFQY010000001">
    <property type="protein sequence ID" value="MDN3701629.1"/>
    <property type="molecule type" value="Genomic_DNA"/>
</dbReference>
<feature type="domain" description="UvrD-like helicase ATP-binding" evidence="10">
    <location>
        <begin position="188"/>
        <end position="648"/>
    </location>
</feature>
<gene>
    <name evidence="11" type="ORF">QWY96_13345</name>
</gene>
<comment type="catalytic activity">
    <reaction evidence="6">
        <text>Couples ATP hydrolysis with the unwinding of duplex DNA by translocating in the 3'-5' direction.</text>
        <dbReference type="EC" id="5.6.2.4"/>
    </reaction>
</comment>
<dbReference type="Pfam" id="PF00580">
    <property type="entry name" value="UvrD-helicase"/>
    <property type="match status" value="2"/>
</dbReference>
<keyword evidence="2 9" id="KW-0378">Hydrolase</keyword>
<evidence type="ECO:0000256" key="6">
    <source>
        <dbReference type="ARBA" id="ARBA00034617"/>
    </source>
</evidence>
<name>A0ABT8CJQ6_9VIBR</name>
<dbReference type="InterPro" id="IPR014016">
    <property type="entry name" value="UvrD-like_ATP-bd"/>
</dbReference>
<evidence type="ECO:0000256" key="7">
    <source>
        <dbReference type="ARBA" id="ARBA00034808"/>
    </source>
</evidence>
<evidence type="ECO:0000256" key="3">
    <source>
        <dbReference type="ARBA" id="ARBA00022806"/>
    </source>
</evidence>